<dbReference type="InterPro" id="IPR005850">
    <property type="entry name" value="GalP_Utransf_C"/>
</dbReference>
<comment type="pathway">
    <text evidence="2 16">Carbohydrate metabolism; galactose metabolism.</text>
</comment>
<reference evidence="19 20" key="1">
    <citation type="submission" date="2020-02" db="EMBL/GenBank/DDBJ databases">
        <title>The draft genome of Grimontia sedimenta sp. nov., isolated from benthic sediments near coral reefs south of Kuwait.</title>
        <authorList>
            <person name="Mahmoud H.M."/>
            <person name="Jose L."/>
            <person name="Eapen S."/>
        </authorList>
    </citation>
    <scope>NUCLEOTIDE SEQUENCE [LARGE SCALE GENOMIC DNA]</scope>
    <source>
        <strain evidence="19 20">S25</strain>
    </source>
</reference>
<evidence type="ECO:0000256" key="8">
    <source>
        <dbReference type="ARBA" id="ARBA00022723"/>
    </source>
</evidence>
<dbReference type="GO" id="GO:0033499">
    <property type="term" value="P:galactose catabolic process via UDP-galactose, Leloir pathway"/>
    <property type="evidence" value="ECO:0007669"/>
    <property type="project" value="TreeGrafter"/>
</dbReference>
<evidence type="ECO:0000313" key="19">
    <source>
        <dbReference type="EMBL" id="NGN98813.1"/>
    </source>
</evidence>
<dbReference type="InterPro" id="IPR005849">
    <property type="entry name" value="GalP_Utransf_N"/>
</dbReference>
<dbReference type="PANTHER" id="PTHR11943">
    <property type="entry name" value="GALACTOSE-1-PHOSPHATE URIDYLYLTRANSFERASE"/>
    <property type="match status" value="1"/>
</dbReference>
<evidence type="ECO:0000256" key="9">
    <source>
        <dbReference type="ARBA" id="ARBA00022833"/>
    </source>
</evidence>
<feature type="active site" description="Tele-UMP-histidine intermediate" evidence="13">
    <location>
        <position position="168"/>
    </location>
</feature>
<evidence type="ECO:0000256" key="5">
    <source>
        <dbReference type="ARBA" id="ARBA00016340"/>
    </source>
</evidence>
<name>A0A6M1R9D3_9GAMM</name>
<evidence type="ECO:0000313" key="20">
    <source>
        <dbReference type="Proteomes" id="UP000473008"/>
    </source>
</evidence>
<feature type="binding site" evidence="15">
    <location>
        <position position="54"/>
    </location>
    <ligand>
        <name>Zn(2+)</name>
        <dbReference type="ChEBI" id="CHEBI:29105"/>
    </ligand>
</feature>
<feature type="binding site" description="in other chain" evidence="14">
    <location>
        <position position="327"/>
    </location>
    <ligand>
        <name>UDP-alpha-D-glucose</name>
        <dbReference type="ChEBI" id="CHEBI:58885"/>
        <note>ligand shared between dimeric partners</note>
    </ligand>
</feature>
<dbReference type="NCBIfam" id="TIGR00209">
    <property type="entry name" value="galT_1"/>
    <property type="match status" value="1"/>
</dbReference>
<evidence type="ECO:0000256" key="15">
    <source>
        <dbReference type="PIRSR" id="PIRSR000808-3"/>
    </source>
</evidence>
<dbReference type="PROSITE" id="PS00117">
    <property type="entry name" value="GAL_P_UDP_TRANSF_I"/>
    <property type="match status" value="1"/>
</dbReference>
<dbReference type="Pfam" id="PF02744">
    <property type="entry name" value="GalP_UDP_tr_C"/>
    <property type="match status" value="1"/>
</dbReference>
<dbReference type="PANTHER" id="PTHR11943:SF1">
    <property type="entry name" value="GALACTOSE-1-PHOSPHATE URIDYLYLTRANSFERASE"/>
    <property type="match status" value="1"/>
</dbReference>
<feature type="binding site" evidence="15">
    <location>
        <position position="166"/>
    </location>
    <ligand>
        <name>Zn(2+)</name>
        <dbReference type="ChEBI" id="CHEBI:29105"/>
    </ligand>
</feature>
<protein>
    <recommendedName>
        <fullName evidence="5 12">Galactose-1-phosphate uridylyltransferase</fullName>
        <ecNumber evidence="4 12">2.7.7.12</ecNumber>
    </recommendedName>
</protein>
<gene>
    <name evidence="19" type="ORF">G5S52_14520</name>
</gene>
<dbReference type="UniPathway" id="UPA00214"/>
<dbReference type="Proteomes" id="UP000473008">
    <property type="component" value="Unassembled WGS sequence"/>
</dbReference>
<evidence type="ECO:0000256" key="6">
    <source>
        <dbReference type="ARBA" id="ARBA00022679"/>
    </source>
</evidence>
<comment type="caution">
    <text evidence="19">The sequence shown here is derived from an EMBL/GenBank/DDBJ whole genome shotgun (WGS) entry which is preliminary data.</text>
</comment>
<keyword evidence="10 16" id="KW-0299">Galactose metabolism</keyword>
<keyword evidence="7 16" id="KW-0548">Nucleotidyltransferase</keyword>
<evidence type="ECO:0000256" key="14">
    <source>
        <dbReference type="PIRSR" id="PIRSR000808-2"/>
    </source>
</evidence>
<dbReference type="FunFam" id="3.30.428.10:FF:000001">
    <property type="entry name" value="Galactose-1-phosphate uridylyltransferase"/>
    <property type="match status" value="1"/>
</dbReference>
<dbReference type="InterPro" id="IPR001937">
    <property type="entry name" value="GalP_UDPtransf1"/>
</dbReference>
<dbReference type="NCBIfam" id="NF008724">
    <property type="entry name" value="PRK11720.1"/>
    <property type="match status" value="1"/>
</dbReference>
<evidence type="ECO:0000256" key="2">
    <source>
        <dbReference type="ARBA" id="ARBA00004947"/>
    </source>
</evidence>
<evidence type="ECO:0000256" key="13">
    <source>
        <dbReference type="PIRSR" id="PIRSR000808-1"/>
    </source>
</evidence>
<comment type="similarity">
    <text evidence="3 16">Belongs to the galactose-1-phosphate uridylyltransferase type 1 family.</text>
</comment>
<dbReference type="GO" id="GO:0008108">
    <property type="term" value="F:UDP-glucose:hexose-1-phosphate uridylyltransferase activity"/>
    <property type="evidence" value="ECO:0007669"/>
    <property type="project" value="UniProtKB-UniRule"/>
</dbReference>
<dbReference type="AlphaFoldDB" id="A0A6M1R9D3"/>
<evidence type="ECO:0000256" key="16">
    <source>
        <dbReference type="RuleBase" id="RU000506"/>
    </source>
</evidence>
<dbReference type="CDD" id="cd00608">
    <property type="entry name" value="GalT"/>
    <property type="match status" value="1"/>
</dbReference>
<feature type="binding site" evidence="15">
    <location>
        <position position="57"/>
    </location>
    <ligand>
        <name>Zn(2+)</name>
        <dbReference type="ChEBI" id="CHEBI:29105"/>
    </ligand>
</feature>
<keyword evidence="20" id="KW-1185">Reference proteome</keyword>
<feature type="binding site" description="in other chain" evidence="14">
    <location>
        <position position="155"/>
    </location>
    <ligand>
        <name>UDP-alpha-D-glucose</name>
        <dbReference type="ChEBI" id="CHEBI:58885"/>
        <note>ligand shared between dimeric partners</note>
    </ligand>
</feature>
<comment type="cofactor">
    <cofactor evidence="15">
        <name>Zn(2+)</name>
        <dbReference type="ChEBI" id="CHEBI:29105"/>
    </cofactor>
    <text evidence="15">Binds 1 zinc ion per subunit.</text>
</comment>
<dbReference type="GO" id="GO:0005737">
    <property type="term" value="C:cytoplasm"/>
    <property type="evidence" value="ECO:0007669"/>
    <property type="project" value="TreeGrafter"/>
</dbReference>
<evidence type="ECO:0000256" key="4">
    <source>
        <dbReference type="ARBA" id="ARBA00012384"/>
    </source>
</evidence>
<feature type="binding site" evidence="14">
    <location>
        <begin position="315"/>
        <end position="316"/>
    </location>
    <ligand>
        <name>UDP-alpha-D-glucose</name>
        <dbReference type="ChEBI" id="CHEBI:58885"/>
        <note>ligand shared between dimeric partners</note>
    </ligand>
</feature>
<organism evidence="19 20">
    <name type="scientific">Grimontia sedimenti</name>
    <dbReference type="NCBI Taxonomy" id="2711294"/>
    <lineage>
        <taxon>Bacteria</taxon>
        <taxon>Pseudomonadati</taxon>
        <taxon>Pseudomonadota</taxon>
        <taxon>Gammaproteobacteria</taxon>
        <taxon>Vibrionales</taxon>
        <taxon>Vibrionaceae</taxon>
        <taxon>Grimontia</taxon>
    </lineage>
</organism>
<feature type="binding site" description="in other chain" evidence="14">
    <location>
        <begin position="79"/>
        <end position="80"/>
    </location>
    <ligand>
        <name>UDP-alpha-D-glucose</name>
        <dbReference type="ChEBI" id="CHEBI:58885"/>
        <note>ligand shared between dimeric partners</note>
    </ligand>
</feature>
<dbReference type="EC" id="2.7.7.12" evidence="4 12"/>
<keyword evidence="6 16" id="KW-0808">Transferase</keyword>
<evidence type="ECO:0000256" key="3">
    <source>
        <dbReference type="ARBA" id="ARBA00010951"/>
    </source>
</evidence>
<evidence type="ECO:0000256" key="10">
    <source>
        <dbReference type="ARBA" id="ARBA00023144"/>
    </source>
</evidence>
<keyword evidence="11 16" id="KW-0119">Carbohydrate metabolism</keyword>
<evidence type="ECO:0000256" key="1">
    <source>
        <dbReference type="ARBA" id="ARBA00001107"/>
    </source>
</evidence>
<feature type="binding site" evidence="14">
    <location>
        <begin position="320"/>
        <end position="321"/>
    </location>
    <ligand>
        <name>UDP-alpha-D-glucose</name>
        <dbReference type="ChEBI" id="CHEBI:58885"/>
        <note>ligand shared between dimeric partners</note>
    </ligand>
</feature>
<evidence type="ECO:0000256" key="7">
    <source>
        <dbReference type="ARBA" id="ARBA00022695"/>
    </source>
</evidence>
<dbReference type="GO" id="GO:0008270">
    <property type="term" value="F:zinc ion binding"/>
    <property type="evidence" value="ECO:0007669"/>
    <property type="project" value="InterPro"/>
</dbReference>
<dbReference type="PIRSF" id="PIRSF000808">
    <property type="entry name" value="GalT"/>
    <property type="match status" value="1"/>
</dbReference>
<accession>A0A6M1R9D3</accession>
<dbReference type="InterPro" id="IPR019779">
    <property type="entry name" value="GalP_UDPtransf1_His-AS"/>
</dbReference>
<keyword evidence="8 15" id="KW-0479">Metal-binding</keyword>
<feature type="binding site" evidence="14">
    <location>
        <begin position="30"/>
        <end position="33"/>
    </location>
    <ligand>
        <name>UDP-alpha-D-glucose</name>
        <dbReference type="ChEBI" id="CHEBI:58885"/>
        <note>ligand shared between dimeric partners</note>
    </ligand>
</feature>
<evidence type="ECO:0000256" key="11">
    <source>
        <dbReference type="ARBA" id="ARBA00023277"/>
    </source>
</evidence>
<dbReference type="Gene3D" id="3.30.428.10">
    <property type="entry name" value="HIT-like"/>
    <property type="match status" value="2"/>
</dbReference>
<evidence type="ECO:0000256" key="12">
    <source>
        <dbReference type="NCBIfam" id="TIGR00209"/>
    </source>
</evidence>
<evidence type="ECO:0000259" key="17">
    <source>
        <dbReference type="Pfam" id="PF01087"/>
    </source>
</evidence>
<dbReference type="Pfam" id="PF01087">
    <property type="entry name" value="GalP_UDP_transf"/>
    <property type="match status" value="1"/>
</dbReference>
<dbReference type="SUPFAM" id="SSF54197">
    <property type="entry name" value="HIT-like"/>
    <property type="match status" value="2"/>
</dbReference>
<feature type="domain" description="Galactose-1-phosphate uridyl transferase C-terminal" evidence="18">
    <location>
        <begin position="189"/>
        <end position="349"/>
    </location>
</feature>
<sequence length="358" mass="41112">MSNLVFNPVDHPHRRYNPLTGQWVLVSPHRAKRPWSGQDEKPVNSALPDYDEQCFLCPGNVRVSGDQNPQYESTYVFDNDFAALMPDTPDAPKADNPLFKMEGARGLSRVICFSPDHSKTLPELPLTTIRDVIETWSEQIESLGKTYLWVQAFENKGEAMGCSQPHPHGQIWANSFLPNEIARKEIFLKAYHKEQGSNLLLDYAKAELADGSRTVVETQHWLAVVPYWAAWPFETLLMPKVLIRRMGELNDEQRDDLALALKKLTSRYDNLFQCPFPYSMGWHYAPFYEEGTDIDHWQLHAHFYPPLLRSATVRKFMVGYEMLAETQRDLTPEQAAERLRAVSDVHYKECVEQAGNGQ</sequence>
<feature type="binding site" description="in other chain" evidence="14">
    <location>
        <position position="170"/>
    </location>
    <ligand>
        <name>UDP-alpha-D-glucose</name>
        <dbReference type="ChEBI" id="CHEBI:58885"/>
        <note>ligand shared between dimeric partners</note>
    </ligand>
</feature>
<dbReference type="InterPro" id="IPR036265">
    <property type="entry name" value="HIT-like_sf"/>
</dbReference>
<proteinExistence type="inferred from homology"/>
<comment type="catalytic activity">
    <reaction evidence="1 16">
        <text>alpha-D-galactose 1-phosphate + UDP-alpha-D-glucose = alpha-D-glucose 1-phosphate + UDP-alpha-D-galactose</text>
        <dbReference type="Rhea" id="RHEA:13989"/>
        <dbReference type="ChEBI" id="CHEBI:58336"/>
        <dbReference type="ChEBI" id="CHEBI:58601"/>
        <dbReference type="ChEBI" id="CHEBI:58885"/>
        <dbReference type="ChEBI" id="CHEBI:66914"/>
        <dbReference type="EC" id="2.7.7.12"/>
    </reaction>
</comment>
<feature type="domain" description="Galactose-1-phosphate uridyl transferase N-terminal" evidence="17">
    <location>
        <begin position="6"/>
        <end position="178"/>
    </location>
</feature>
<evidence type="ECO:0000259" key="18">
    <source>
        <dbReference type="Pfam" id="PF02744"/>
    </source>
</evidence>
<dbReference type="EMBL" id="JAALDL010000011">
    <property type="protein sequence ID" value="NGN98813.1"/>
    <property type="molecule type" value="Genomic_DNA"/>
</dbReference>
<dbReference type="RefSeq" id="WP_165015077.1">
    <property type="nucleotide sequence ID" value="NZ_JAALDL010000011.1"/>
</dbReference>
<feature type="binding site" evidence="15">
    <location>
        <position position="117"/>
    </location>
    <ligand>
        <name>Zn(2+)</name>
        <dbReference type="ChEBI" id="CHEBI:29105"/>
    </ligand>
</feature>
<feature type="binding site" description="in other chain" evidence="14">
    <location>
        <begin position="161"/>
        <end position="163"/>
    </location>
    <ligand>
        <name>UDP-alpha-D-glucose</name>
        <dbReference type="ChEBI" id="CHEBI:58885"/>
        <note>ligand shared between dimeric partners</note>
    </ligand>
</feature>
<dbReference type="FunFam" id="3.30.428.10:FF:000002">
    <property type="entry name" value="Galactose-1-phosphate uridylyltransferase"/>
    <property type="match status" value="1"/>
</dbReference>
<feature type="binding site" description="in other chain" evidence="14">
    <location>
        <position position="63"/>
    </location>
    <ligand>
        <name>UDP-alpha-D-glucose</name>
        <dbReference type="ChEBI" id="CHEBI:58885"/>
        <note>ligand shared between dimeric partners</note>
    </ligand>
</feature>
<keyword evidence="9 15" id="KW-0862">Zinc</keyword>